<dbReference type="AlphaFoldDB" id="A0A1G5GVD1"/>
<dbReference type="EMBL" id="FMUX01000011">
    <property type="protein sequence ID" value="SCY55565.1"/>
    <property type="molecule type" value="Genomic_DNA"/>
</dbReference>
<reference evidence="2 3" key="1">
    <citation type="submission" date="2016-10" db="EMBL/GenBank/DDBJ databases">
        <authorList>
            <person name="de Groot N.N."/>
        </authorList>
    </citation>
    <scope>NUCLEOTIDE SEQUENCE [LARGE SCALE GENOMIC DNA]</scope>
    <source>
        <strain evidence="2 3">AA1</strain>
    </source>
</reference>
<feature type="compositionally biased region" description="Basic and acidic residues" evidence="1">
    <location>
        <begin position="1"/>
        <end position="12"/>
    </location>
</feature>
<proteinExistence type="predicted"/>
<evidence type="ECO:0000313" key="3">
    <source>
        <dbReference type="Proteomes" id="UP000198870"/>
    </source>
</evidence>
<accession>A0A1G5GVD1</accession>
<keyword evidence="3" id="KW-1185">Reference proteome</keyword>
<evidence type="ECO:0000256" key="1">
    <source>
        <dbReference type="SAM" id="MobiDB-lite"/>
    </source>
</evidence>
<sequence length="47" mass="5194">MVCHEPASKDDGFFAADSGGRIPEAGIEKHPPRWGLDMFHRKIVPSC</sequence>
<evidence type="ECO:0000313" key="2">
    <source>
        <dbReference type="EMBL" id="SCY55565.1"/>
    </source>
</evidence>
<dbReference type="STRING" id="419481.SAMN05216233_111167"/>
<dbReference type="Proteomes" id="UP000198870">
    <property type="component" value="Unassembled WGS sequence"/>
</dbReference>
<name>A0A1G5GVD1_9BACT</name>
<feature type="region of interest" description="Disordered" evidence="1">
    <location>
        <begin position="1"/>
        <end position="27"/>
    </location>
</feature>
<gene>
    <name evidence="2" type="ORF">SAMN05216233_111167</name>
</gene>
<protein>
    <submittedName>
        <fullName evidence="2">Uncharacterized protein</fullName>
    </submittedName>
</protein>
<organism evidence="2 3">
    <name type="scientific">Desulfoluna spongiiphila</name>
    <dbReference type="NCBI Taxonomy" id="419481"/>
    <lineage>
        <taxon>Bacteria</taxon>
        <taxon>Pseudomonadati</taxon>
        <taxon>Thermodesulfobacteriota</taxon>
        <taxon>Desulfobacteria</taxon>
        <taxon>Desulfobacterales</taxon>
        <taxon>Desulfolunaceae</taxon>
        <taxon>Desulfoluna</taxon>
    </lineage>
</organism>